<evidence type="ECO:0000256" key="7">
    <source>
        <dbReference type="ARBA" id="ARBA00022642"/>
    </source>
</evidence>
<keyword evidence="7 14" id="KW-0662">Pyridine nucleotide biosynthesis</keyword>
<dbReference type="GO" id="GO:0051539">
    <property type="term" value="F:4 iron, 4 sulfur cluster binding"/>
    <property type="evidence" value="ECO:0007669"/>
    <property type="project" value="UniProtKB-KW"/>
</dbReference>
<dbReference type="EMBL" id="SOEG01000032">
    <property type="protein sequence ID" value="TDX48220.1"/>
    <property type="molecule type" value="Genomic_DNA"/>
</dbReference>
<evidence type="ECO:0000256" key="9">
    <source>
        <dbReference type="ARBA" id="ARBA00022723"/>
    </source>
</evidence>
<keyword evidence="9 14" id="KW-0479">Metal-binding</keyword>
<evidence type="ECO:0000256" key="6">
    <source>
        <dbReference type="ARBA" id="ARBA00022490"/>
    </source>
</evidence>
<evidence type="ECO:0000256" key="2">
    <source>
        <dbReference type="ARBA" id="ARBA00004496"/>
    </source>
</evidence>
<dbReference type="RefSeq" id="WP_134118347.1">
    <property type="nucleotide sequence ID" value="NZ_SOEG01000032.1"/>
</dbReference>
<keyword evidence="5 14" id="KW-0004">4Fe-4S</keyword>
<comment type="cofactor">
    <cofactor evidence="14">
        <name>[4Fe-4S] cluster</name>
        <dbReference type="ChEBI" id="CHEBI:49883"/>
    </cofactor>
    <text evidence="14">Binds 1 [4Fe-4S] cluster per subunit.</text>
</comment>
<feature type="binding site" evidence="14">
    <location>
        <position position="40"/>
    </location>
    <ligand>
        <name>iminosuccinate</name>
        <dbReference type="ChEBI" id="CHEBI:77875"/>
    </ligand>
</feature>
<dbReference type="GO" id="GO:0008987">
    <property type="term" value="F:quinolinate synthetase A activity"/>
    <property type="evidence" value="ECO:0007669"/>
    <property type="project" value="UniProtKB-UniRule"/>
</dbReference>
<comment type="caution">
    <text evidence="15">The sequence shown here is derived from an EMBL/GenBank/DDBJ whole genome shotgun (WGS) entry which is preliminary data.</text>
</comment>
<dbReference type="PANTHER" id="PTHR30573:SF0">
    <property type="entry name" value="QUINOLINATE SYNTHASE, CHLOROPLASTIC"/>
    <property type="match status" value="1"/>
</dbReference>
<dbReference type="PANTHER" id="PTHR30573">
    <property type="entry name" value="QUINOLINATE SYNTHETASE A"/>
    <property type="match status" value="1"/>
</dbReference>
<evidence type="ECO:0000256" key="5">
    <source>
        <dbReference type="ARBA" id="ARBA00022485"/>
    </source>
</evidence>
<sequence>MNTELIERIKELKEERNAIIMAHYYQIDEVQAVADYTGDSLGLSRKAAETDAEVIVFCGVDFMAESAAILSPDKTVLLPEIDAGCPMADMVSVDALRQKKAEYPNATVVCYVNSSAAVKAESDICCTSSNAVDIVNSIDNDQILFVPDQNLGNYVSQQTDKEIILWEGFCITHHRVKSNSIEKVRELHSDAEVLVHPECRQKVVELADFVGSTAQILKYAHESKAEKLIVGTEMGILYQLQEDNPNKEFYILNQGLICQNMKKTSLSNVLKALEDNKYQITVEEEVRVGAKRSLDKMLELSK</sequence>
<dbReference type="InterPro" id="IPR003473">
    <property type="entry name" value="NadA"/>
</dbReference>
<evidence type="ECO:0000256" key="4">
    <source>
        <dbReference type="ARBA" id="ARBA00012669"/>
    </source>
</evidence>
<evidence type="ECO:0000256" key="11">
    <source>
        <dbReference type="ARBA" id="ARBA00023014"/>
    </source>
</evidence>
<evidence type="ECO:0000256" key="1">
    <source>
        <dbReference type="ARBA" id="ARBA00003791"/>
    </source>
</evidence>
<feature type="binding site" evidence="14">
    <location>
        <position position="258"/>
    </location>
    <ligand>
        <name>[4Fe-4S] cluster</name>
        <dbReference type="ChEBI" id="CHEBI:49883"/>
    </ligand>
</feature>
<feature type="binding site" evidence="14">
    <location>
        <position position="213"/>
    </location>
    <ligand>
        <name>iminosuccinate</name>
        <dbReference type="ChEBI" id="CHEBI:77875"/>
    </ligand>
</feature>
<dbReference type="FunFam" id="3.40.50.10800:FF:000001">
    <property type="entry name" value="Quinolinate synthase A"/>
    <property type="match status" value="1"/>
</dbReference>
<reference evidence="15 16" key="1">
    <citation type="submission" date="2019-03" db="EMBL/GenBank/DDBJ databases">
        <title>Subsurface microbial communities from deep shales in Ohio and West Virginia, USA.</title>
        <authorList>
            <person name="Wrighton K."/>
        </authorList>
    </citation>
    <scope>NUCLEOTIDE SEQUENCE [LARGE SCALE GENOMIC DNA]</scope>
    <source>
        <strain evidence="15 16">MSL 6dP</strain>
    </source>
</reference>
<name>A0A4R8GQX6_9FIRM</name>
<comment type="similarity">
    <text evidence="14">Belongs to the quinolinate synthase family. Type 2 subfamily.</text>
</comment>
<gene>
    <name evidence="14" type="primary">nadA</name>
    <name evidence="15" type="ORF">C7959_13215</name>
</gene>
<dbReference type="GO" id="GO:0005737">
    <property type="term" value="C:cytoplasm"/>
    <property type="evidence" value="ECO:0007669"/>
    <property type="project" value="UniProtKB-SubCell"/>
</dbReference>
<comment type="subcellular location">
    <subcellularLocation>
        <location evidence="2 14">Cytoplasm</location>
    </subcellularLocation>
</comment>
<keyword evidence="8 14" id="KW-0808">Transferase</keyword>
<feature type="binding site" evidence="14">
    <location>
        <begin position="111"/>
        <end position="113"/>
    </location>
    <ligand>
        <name>iminosuccinate</name>
        <dbReference type="ChEBI" id="CHEBI:77875"/>
    </ligand>
</feature>
<organism evidence="15 16">
    <name type="scientific">Orenia marismortui</name>
    <dbReference type="NCBI Taxonomy" id="46469"/>
    <lineage>
        <taxon>Bacteria</taxon>
        <taxon>Bacillati</taxon>
        <taxon>Bacillota</taxon>
        <taxon>Clostridia</taxon>
        <taxon>Halanaerobiales</taxon>
        <taxon>Halobacteroidaceae</taxon>
        <taxon>Orenia</taxon>
    </lineage>
</organism>
<comment type="function">
    <text evidence="1 14">Catalyzes the condensation of iminoaspartate with dihydroxyacetone phosphate to form quinolinate.</text>
</comment>
<dbReference type="NCBIfam" id="NF006878">
    <property type="entry name" value="PRK09375.1-2"/>
    <property type="match status" value="1"/>
</dbReference>
<dbReference type="GO" id="GO:0046872">
    <property type="term" value="F:metal ion binding"/>
    <property type="evidence" value="ECO:0007669"/>
    <property type="project" value="UniProtKB-KW"/>
</dbReference>
<proteinExistence type="inferred from homology"/>
<evidence type="ECO:0000256" key="8">
    <source>
        <dbReference type="ARBA" id="ARBA00022679"/>
    </source>
</evidence>
<dbReference type="NCBIfam" id="TIGR00550">
    <property type="entry name" value="nadA"/>
    <property type="match status" value="1"/>
</dbReference>
<evidence type="ECO:0000256" key="13">
    <source>
        <dbReference type="ARBA" id="ARBA00073059"/>
    </source>
</evidence>
<dbReference type="EC" id="2.5.1.72" evidence="4 14"/>
<dbReference type="FunFam" id="3.40.50.10800:FF:000003">
    <property type="entry name" value="Quinolinate synthase A"/>
    <property type="match status" value="1"/>
</dbReference>
<dbReference type="AlphaFoldDB" id="A0A4R8GQX6"/>
<dbReference type="SUPFAM" id="SSF142754">
    <property type="entry name" value="NadA-like"/>
    <property type="match status" value="1"/>
</dbReference>
<keyword evidence="10 14" id="KW-0408">Iron</keyword>
<dbReference type="NCBIfam" id="NF006879">
    <property type="entry name" value="PRK09375.1-4"/>
    <property type="match status" value="1"/>
</dbReference>
<dbReference type="InterPro" id="IPR023066">
    <property type="entry name" value="Quinolinate_synth_type2"/>
</dbReference>
<dbReference type="InterPro" id="IPR036094">
    <property type="entry name" value="NadA_sf"/>
</dbReference>
<feature type="binding site" evidence="14">
    <location>
        <position position="23"/>
    </location>
    <ligand>
        <name>iminosuccinate</name>
        <dbReference type="ChEBI" id="CHEBI:77875"/>
    </ligand>
</feature>
<dbReference type="Pfam" id="PF02445">
    <property type="entry name" value="NadA"/>
    <property type="match status" value="1"/>
</dbReference>
<evidence type="ECO:0000256" key="10">
    <source>
        <dbReference type="ARBA" id="ARBA00023004"/>
    </source>
</evidence>
<accession>A0A4R8GQX6</accession>
<evidence type="ECO:0000313" key="15">
    <source>
        <dbReference type="EMBL" id="TDX48220.1"/>
    </source>
</evidence>
<keyword evidence="16" id="KW-1185">Reference proteome</keyword>
<dbReference type="GO" id="GO:0034628">
    <property type="term" value="P:'de novo' NAD+ biosynthetic process from L-aspartate"/>
    <property type="evidence" value="ECO:0007669"/>
    <property type="project" value="TreeGrafter"/>
</dbReference>
<dbReference type="Proteomes" id="UP000295832">
    <property type="component" value="Unassembled WGS sequence"/>
</dbReference>
<feature type="binding site" evidence="14">
    <location>
        <position position="170"/>
    </location>
    <ligand>
        <name>[4Fe-4S] cluster</name>
        <dbReference type="ChEBI" id="CHEBI:49883"/>
    </ligand>
</feature>
<keyword evidence="6 14" id="KW-0963">Cytoplasm</keyword>
<feature type="binding site" evidence="14">
    <location>
        <position position="85"/>
    </location>
    <ligand>
        <name>[4Fe-4S] cluster</name>
        <dbReference type="ChEBI" id="CHEBI:49883"/>
    </ligand>
</feature>
<protein>
    <recommendedName>
        <fullName evidence="13 14">Quinolinate synthase</fullName>
        <ecNumber evidence="4 14">2.5.1.72</ecNumber>
    </recommendedName>
</protein>
<dbReference type="Gene3D" id="3.40.50.10800">
    <property type="entry name" value="NadA-like"/>
    <property type="match status" value="3"/>
</dbReference>
<comment type="pathway">
    <text evidence="3 14">Cofactor biosynthesis; NAD(+) biosynthesis; quinolinate from iminoaspartate: step 1/1.</text>
</comment>
<keyword evidence="11 14" id="KW-0411">Iron-sulfur</keyword>
<comment type="catalytic activity">
    <reaction evidence="12">
        <text>iminosuccinate + dihydroxyacetone phosphate = quinolinate + phosphate + 2 H2O + H(+)</text>
        <dbReference type="Rhea" id="RHEA:25888"/>
        <dbReference type="ChEBI" id="CHEBI:15377"/>
        <dbReference type="ChEBI" id="CHEBI:15378"/>
        <dbReference type="ChEBI" id="CHEBI:29959"/>
        <dbReference type="ChEBI" id="CHEBI:43474"/>
        <dbReference type="ChEBI" id="CHEBI:57642"/>
        <dbReference type="ChEBI" id="CHEBI:77875"/>
        <dbReference type="EC" id="2.5.1.72"/>
    </reaction>
    <physiologicalReaction direction="left-to-right" evidence="12">
        <dbReference type="Rhea" id="RHEA:25889"/>
    </physiologicalReaction>
</comment>
<dbReference type="UniPathway" id="UPA00253">
    <property type="reaction ID" value="UER00327"/>
</dbReference>
<evidence type="ECO:0000256" key="14">
    <source>
        <dbReference type="HAMAP-Rule" id="MF_00568"/>
    </source>
</evidence>
<dbReference type="STRING" id="926561.GCA_000379025_02438"/>
<evidence type="ECO:0000256" key="3">
    <source>
        <dbReference type="ARBA" id="ARBA00005065"/>
    </source>
</evidence>
<feature type="binding site" evidence="14">
    <location>
        <begin position="196"/>
        <end position="198"/>
    </location>
    <ligand>
        <name>iminosuccinate</name>
        <dbReference type="ChEBI" id="CHEBI:77875"/>
    </ligand>
</feature>
<feature type="binding site" evidence="14">
    <location>
        <position position="128"/>
    </location>
    <ligand>
        <name>iminosuccinate</name>
        <dbReference type="ChEBI" id="CHEBI:77875"/>
    </ligand>
</feature>
<evidence type="ECO:0000313" key="16">
    <source>
        <dbReference type="Proteomes" id="UP000295832"/>
    </source>
</evidence>
<dbReference type="HAMAP" id="MF_00568">
    <property type="entry name" value="NadA_type2"/>
    <property type="match status" value="1"/>
</dbReference>
<evidence type="ECO:0000256" key="12">
    <source>
        <dbReference type="ARBA" id="ARBA00050125"/>
    </source>
</evidence>